<reference evidence="1" key="1">
    <citation type="submission" date="2016-10" db="EMBL/GenBank/DDBJ databases">
        <title>CRISPR-Cas defence system in Roseofilum reptotaenium: evidence of a bacteriophage-cyanobacterium arms race in the coral black band disease.</title>
        <authorList>
            <person name="Buerger P."/>
            <person name="Wood-Charlson E.M."/>
            <person name="Weynberg K.D."/>
            <person name="Willis B."/>
            <person name="Van Oppen M.J."/>
        </authorList>
    </citation>
    <scope>NUCLEOTIDE SEQUENCE [LARGE SCALE GENOMIC DNA]</scope>
    <source>
        <strain evidence="1">AO1-A</strain>
    </source>
</reference>
<evidence type="ECO:0000313" key="1">
    <source>
        <dbReference type="EMBL" id="OJJ27169.1"/>
    </source>
</evidence>
<keyword evidence="2" id="KW-1185">Reference proteome</keyword>
<organism evidence="1 2">
    <name type="scientific">Roseofilum reptotaenium AO1-A</name>
    <dbReference type="NCBI Taxonomy" id="1925591"/>
    <lineage>
        <taxon>Bacteria</taxon>
        <taxon>Bacillati</taxon>
        <taxon>Cyanobacteriota</taxon>
        <taxon>Cyanophyceae</taxon>
        <taxon>Desertifilales</taxon>
        <taxon>Desertifilaceae</taxon>
        <taxon>Roseofilum</taxon>
    </lineage>
</organism>
<protein>
    <recommendedName>
        <fullName evidence="3">DUF4279 domain-containing protein</fullName>
    </recommendedName>
</protein>
<comment type="caution">
    <text evidence="1">The sequence shown here is derived from an EMBL/GenBank/DDBJ whole genome shotgun (WGS) entry which is preliminary data.</text>
</comment>
<accession>A0A1L9QX05</accession>
<evidence type="ECO:0008006" key="3">
    <source>
        <dbReference type="Google" id="ProtNLM"/>
    </source>
</evidence>
<gene>
    <name evidence="1" type="ORF">BI308_01380</name>
</gene>
<dbReference type="EMBL" id="MLAW01000002">
    <property type="protein sequence ID" value="OJJ27169.1"/>
    <property type="molecule type" value="Genomic_DNA"/>
</dbReference>
<dbReference type="AlphaFoldDB" id="A0A1L9QX05"/>
<proteinExistence type="predicted"/>
<dbReference type="Pfam" id="PF14106">
    <property type="entry name" value="DUF4279"/>
    <property type="match status" value="1"/>
</dbReference>
<sequence>MNNNCYQNLIMDENEHYAYFTITGSFNPDEITRRVGVEPTRCWSKGDPHPTTHFECKCSRWSLFSRLDSKEELEAHVCDVFIQLEQNSEAFQNLSQEFGACMQLVGYFKTIYPGLHFERDMIEKLAKYSLEVDFDFYYLYSDRREDT</sequence>
<dbReference type="InterPro" id="IPR025459">
    <property type="entry name" value="DUF4279"/>
</dbReference>
<name>A0A1L9QX05_9CYAN</name>
<evidence type="ECO:0000313" key="2">
    <source>
        <dbReference type="Proteomes" id="UP000183940"/>
    </source>
</evidence>
<dbReference type="Proteomes" id="UP000183940">
    <property type="component" value="Unassembled WGS sequence"/>
</dbReference>